<protein>
    <submittedName>
        <fullName evidence="1">Acetyltransferase-like isoleucine patch superfamily enzyme</fullName>
    </submittedName>
</protein>
<evidence type="ECO:0000313" key="2">
    <source>
        <dbReference type="Proteomes" id="UP001237448"/>
    </source>
</evidence>
<dbReference type="RefSeq" id="WP_307426710.1">
    <property type="nucleotide sequence ID" value="NZ_JAUSVK010000001.1"/>
</dbReference>
<dbReference type="PANTHER" id="PTHR23416:SF78">
    <property type="entry name" value="LIPOPOLYSACCHARIDE BIOSYNTHESIS O-ACETYL TRANSFERASE WBBJ-RELATED"/>
    <property type="match status" value="1"/>
</dbReference>
<proteinExistence type="predicted"/>
<organism evidence="1 2">
    <name type="scientific">Labrys monachus</name>
    <dbReference type="NCBI Taxonomy" id="217067"/>
    <lineage>
        <taxon>Bacteria</taxon>
        <taxon>Pseudomonadati</taxon>
        <taxon>Pseudomonadota</taxon>
        <taxon>Alphaproteobacteria</taxon>
        <taxon>Hyphomicrobiales</taxon>
        <taxon>Xanthobacteraceae</taxon>
        <taxon>Labrys</taxon>
    </lineage>
</organism>
<dbReference type="InterPro" id="IPR011004">
    <property type="entry name" value="Trimer_LpxA-like_sf"/>
</dbReference>
<sequence>MLLGTGALIGTGNGKMTVGSDIFIGPYCVIGGGGDLSIGSDVMIASHSRIMSSEHIIDDSAQSIWAVTTRGVRIGSGVWLGAGVTVLDGSDLADGTVVGAGAVIRAKTDANSIYVGIPARKLRERRLTPHEPMPEGPRPQD</sequence>
<dbReference type="Proteomes" id="UP001237448">
    <property type="component" value="Unassembled WGS sequence"/>
</dbReference>
<reference evidence="1 2" key="1">
    <citation type="submission" date="2023-07" db="EMBL/GenBank/DDBJ databases">
        <title>Genomic Encyclopedia of Type Strains, Phase IV (KMG-IV): sequencing the most valuable type-strain genomes for metagenomic binning, comparative biology and taxonomic classification.</title>
        <authorList>
            <person name="Goeker M."/>
        </authorList>
    </citation>
    <scope>NUCLEOTIDE SEQUENCE [LARGE SCALE GENOMIC DNA]</scope>
    <source>
        <strain evidence="1 2">DSM 5896</strain>
    </source>
</reference>
<keyword evidence="2" id="KW-1185">Reference proteome</keyword>
<comment type="caution">
    <text evidence="1">The sequence shown here is derived from an EMBL/GenBank/DDBJ whole genome shotgun (WGS) entry which is preliminary data.</text>
</comment>
<gene>
    <name evidence="1" type="ORF">J3R73_002385</name>
</gene>
<dbReference type="InterPro" id="IPR051159">
    <property type="entry name" value="Hexapeptide_acetyltransf"/>
</dbReference>
<dbReference type="Gene3D" id="2.160.10.10">
    <property type="entry name" value="Hexapeptide repeat proteins"/>
    <property type="match status" value="1"/>
</dbReference>
<dbReference type="InterPro" id="IPR001451">
    <property type="entry name" value="Hexapep"/>
</dbReference>
<accession>A0ABU0FDC2</accession>
<dbReference type="EMBL" id="JAUSVK010000001">
    <property type="protein sequence ID" value="MDQ0392593.1"/>
    <property type="molecule type" value="Genomic_DNA"/>
</dbReference>
<name>A0ABU0FDC2_9HYPH</name>
<dbReference type="PANTHER" id="PTHR23416">
    <property type="entry name" value="SIALIC ACID SYNTHASE-RELATED"/>
    <property type="match status" value="1"/>
</dbReference>
<evidence type="ECO:0000313" key="1">
    <source>
        <dbReference type="EMBL" id="MDQ0392593.1"/>
    </source>
</evidence>
<dbReference type="Pfam" id="PF00132">
    <property type="entry name" value="Hexapep"/>
    <property type="match status" value="1"/>
</dbReference>
<dbReference type="SUPFAM" id="SSF51161">
    <property type="entry name" value="Trimeric LpxA-like enzymes"/>
    <property type="match status" value="1"/>
</dbReference>
<dbReference type="CDD" id="cd04647">
    <property type="entry name" value="LbH_MAT_like"/>
    <property type="match status" value="1"/>
</dbReference>